<dbReference type="Proteomes" id="UP001612915">
    <property type="component" value="Unassembled WGS sequence"/>
</dbReference>
<dbReference type="InterPro" id="IPR022742">
    <property type="entry name" value="Hydrolase_4"/>
</dbReference>
<organism evidence="2 3">
    <name type="scientific">Spongisporangium articulatum</name>
    <dbReference type="NCBI Taxonomy" id="3362603"/>
    <lineage>
        <taxon>Bacteria</taxon>
        <taxon>Bacillati</taxon>
        <taxon>Actinomycetota</taxon>
        <taxon>Actinomycetes</taxon>
        <taxon>Kineosporiales</taxon>
        <taxon>Kineosporiaceae</taxon>
        <taxon>Spongisporangium</taxon>
    </lineage>
</organism>
<dbReference type="SUPFAM" id="SSF53474">
    <property type="entry name" value="alpha/beta-Hydrolases"/>
    <property type="match status" value="1"/>
</dbReference>
<dbReference type="Pfam" id="PF12146">
    <property type="entry name" value="Hydrolase_4"/>
    <property type="match status" value="1"/>
</dbReference>
<dbReference type="InterPro" id="IPR051044">
    <property type="entry name" value="MAG_DAG_Lipase"/>
</dbReference>
<evidence type="ECO:0000313" key="2">
    <source>
        <dbReference type="EMBL" id="MFI7588825.1"/>
    </source>
</evidence>
<keyword evidence="3" id="KW-1185">Reference proteome</keyword>
<dbReference type="GO" id="GO:0016787">
    <property type="term" value="F:hydrolase activity"/>
    <property type="evidence" value="ECO:0007669"/>
    <property type="project" value="UniProtKB-KW"/>
</dbReference>
<dbReference type="RefSeq" id="WP_398282937.1">
    <property type="nucleotide sequence ID" value="NZ_JBITLV010000006.1"/>
</dbReference>
<comment type="caution">
    <text evidence="2">The sequence shown here is derived from an EMBL/GenBank/DDBJ whole genome shotgun (WGS) entry which is preliminary data.</text>
</comment>
<keyword evidence="2" id="KW-0378">Hydrolase</keyword>
<proteinExistence type="predicted"/>
<feature type="domain" description="Serine aminopeptidase S33" evidence="1">
    <location>
        <begin position="54"/>
        <end position="262"/>
    </location>
</feature>
<sequence length="333" mass="37028">MTDLARQTDPTWQPDILGAGYEQHTFDLGRDPDGEGRVAAVVVRRAPSAPDDVTGVALYVHGFSDYFFQRELADFFDARGQAFYGLDLRKCGRARRPGQTAHYCSTLELYDDELDRTLALIEAAHPGLPVTLVAHSTGGLIAPLYLDRQRRAGRPSPVRRLVLNSPWLDLQGPPVMRGPVTWLLRVLALVRPFRALKLPESVYGDTLHLSKSGEWDYDVDLKPLSGFPVTIGWLNAVRRGHATVHRGVEVGVPTLVLHSDKTSFKPTYTEASDRADLVLDVRQIAHWAGSLGADVTTVAVPDARHDIFLSLAEPRRQAYDRLDAWMKEHPTTP</sequence>
<reference evidence="2 3" key="1">
    <citation type="submission" date="2024-10" db="EMBL/GenBank/DDBJ databases">
        <title>The Natural Products Discovery Center: Release of the First 8490 Sequenced Strains for Exploring Actinobacteria Biosynthetic Diversity.</title>
        <authorList>
            <person name="Kalkreuter E."/>
            <person name="Kautsar S.A."/>
            <person name="Yang D."/>
            <person name="Bader C.D."/>
            <person name="Teijaro C.N."/>
            <person name="Fluegel L."/>
            <person name="Davis C.M."/>
            <person name="Simpson J.R."/>
            <person name="Lauterbach L."/>
            <person name="Steele A.D."/>
            <person name="Gui C."/>
            <person name="Meng S."/>
            <person name="Li G."/>
            <person name="Viehrig K."/>
            <person name="Ye F."/>
            <person name="Su P."/>
            <person name="Kiefer A.F."/>
            <person name="Nichols A."/>
            <person name="Cepeda A.J."/>
            <person name="Yan W."/>
            <person name="Fan B."/>
            <person name="Jiang Y."/>
            <person name="Adhikari A."/>
            <person name="Zheng C.-J."/>
            <person name="Schuster L."/>
            <person name="Cowan T.M."/>
            <person name="Smanski M.J."/>
            <person name="Chevrette M.G."/>
            <person name="De Carvalho L.P.S."/>
            <person name="Shen B."/>
        </authorList>
    </citation>
    <scope>NUCLEOTIDE SEQUENCE [LARGE SCALE GENOMIC DNA]</scope>
    <source>
        <strain evidence="2 3">NPDC049639</strain>
    </source>
</reference>
<dbReference type="EMBL" id="JBITLV010000006">
    <property type="protein sequence ID" value="MFI7588825.1"/>
    <property type="molecule type" value="Genomic_DNA"/>
</dbReference>
<accession>A0ABW8AR11</accession>
<evidence type="ECO:0000259" key="1">
    <source>
        <dbReference type="Pfam" id="PF12146"/>
    </source>
</evidence>
<evidence type="ECO:0000313" key="3">
    <source>
        <dbReference type="Proteomes" id="UP001612915"/>
    </source>
</evidence>
<dbReference type="InterPro" id="IPR029058">
    <property type="entry name" value="AB_hydrolase_fold"/>
</dbReference>
<dbReference type="Gene3D" id="3.40.50.1820">
    <property type="entry name" value="alpha/beta hydrolase"/>
    <property type="match status" value="1"/>
</dbReference>
<protein>
    <submittedName>
        <fullName evidence="2">Alpha/beta hydrolase</fullName>
    </submittedName>
</protein>
<name>A0ABW8AR11_9ACTN</name>
<dbReference type="PANTHER" id="PTHR11614">
    <property type="entry name" value="PHOSPHOLIPASE-RELATED"/>
    <property type="match status" value="1"/>
</dbReference>
<gene>
    <name evidence="2" type="ORF">ACIB24_17290</name>
</gene>